<feature type="region of interest" description="Disordered" evidence="3">
    <location>
        <begin position="267"/>
        <end position="290"/>
    </location>
</feature>
<keyword evidence="2" id="KW-0963">Cytoplasm</keyword>
<dbReference type="Pfam" id="PF14638">
    <property type="entry name" value="FNIP_C"/>
    <property type="match status" value="1"/>
</dbReference>
<name>A0A7E5WHA7_TRINI</name>
<dbReference type="Pfam" id="PF14636">
    <property type="entry name" value="FNIP_N"/>
    <property type="match status" value="1"/>
</dbReference>
<dbReference type="InterPro" id="IPR028084">
    <property type="entry name" value="FNIP_N_dom"/>
</dbReference>
<dbReference type="GO" id="GO:0042030">
    <property type="term" value="F:ATPase inhibitor activity"/>
    <property type="evidence" value="ECO:0007669"/>
    <property type="project" value="TreeGrafter"/>
</dbReference>
<dbReference type="Pfam" id="PF14637">
    <property type="entry name" value="FNIP_M"/>
    <property type="match status" value="1"/>
</dbReference>
<dbReference type="Proteomes" id="UP000322000">
    <property type="component" value="Chromosome 17"/>
</dbReference>
<evidence type="ECO:0000256" key="3">
    <source>
        <dbReference type="SAM" id="MobiDB-lite"/>
    </source>
</evidence>
<protein>
    <submittedName>
        <fullName evidence="6">Folliculin-interacting protein 2 isoform X1</fullName>
    </submittedName>
</protein>
<dbReference type="GO" id="GO:0005737">
    <property type="term" value="C:cytoplasm"/>
    <property type="evidence" value="ECO:0007669"/>
    <property type="project" value="UniProtKB-SubCell"/>
</dbReference>
<dbReference type="InterPro" id="IPR037545">
    <property type="entry name" value="DENN_FNIP1/2"/>
</dbReference>
<evidence type="ECO:0000259" key="4">
    <source>
        <dbReference type="PROSITE" id="PS51836"/>
    </source>
</evidence>
<evidence type="ECO:0000313" key="5">
    <source>
        <dbReference type="Proteomes" id="UP000322000"/>
    </source>
</evidence>
<dbReference type="GeneID" id="113502399"/>
<feature type="compositionally biased region" description="Low complexity" evidence="3">
    <location>
        <begin position="276"/>
        <end position="290"/>
    </location>
</feature>
<accession>A0A7E5WHA7</accession>
<proteinExistence type="predicted"/>
<dbReference type="FunCoup" id="A0A7E5WHA7">
    <property type="interactions" value="1241"/>
</dbReference>
<evidence type="ECO:0000256" key="1">
    <source>
        <dbReference type="ARBA" id="ARBA00004496"/>
    </source>
</evidence>
<dbReference type="OrthoDB" id="10051712at2759"/>
<dbReference type="AlphaFoldDB" id="A0A7E5WHA7"/>
<dbReference type="InParanoid" id="A0A7E5WHA7"/>
<feature type="domain" description="UDENN FNIP1/2-type" evidence="4">
    <location>
        <begin position="28"/>
        <end position="1045"/>
    </location>
</feature>
<sequence length="1058" mass="117164">MALFDKLFSLKRKLDDRDPRYRDRSCQINPEQVRLLLFKECDWRGRKLLFDSAAIQKVPAGKNDKPCARPSDEVPCIVEVSDGFKYLYKGPAADANVLGEMIFGAVAMNYKSVSLKIHIMDEPRRLMCTKVFCVPSRRITRVVNPERKDASGCEAGDRSKPLSVPLVREEGVSLSFSLDRGDSGYYGDYSPYSSVGSTNDYFSMCDIWESNNQEEFCSFHLPPGRKLSSSSNGSWQRRTFQNMATRFDLGHQSTNLLGVPARNSNVAGSDSQLYRSSTTSGTSDSISSTGSAMVHRKNKLGLALLISAADSAQIDVVRRCLEHSPQLQTLVCRLRLATLTAGATGGRVSTLYRAAEHAARWLSDLVYGPRLQPMWLNLVTGDSRSSNKLAESLLSDLCSVLTLGDTKSTNFFISTLLTHVLTYHLGWVATVSPYDTVDHQARPQDTAPDSCKPYNALWAQLNDLCGSIGFPPRTARTIITGTKNTQFLNKLLVVLTYFLRCGDVRRNEFHYQSTKLQESKVVSVTPESATLKRTATHVNKLAQCETESLTVPSVNTQNSDSSVSTLAASEVSIKRSSTLANLGQKLSNSTEFLAKDCSSTSDLLVTNQLKRNPTMILSLKPSSDSSLNSSLSENETEEQKVVFVLGDNDKLVGLKNKSAGGKCVKKSSKVNNEPLNLETPEVTTDSCTKEGCEKDKRADSPSKCCGQTLQHSKPIKHSGFKFEFDKYPQIVTNYMKSKNLEILDRHYIGKPGNLKLDNFQFDPTIVPPIQEERCETCVKCQMMESMLQTPTNASEMEYMNDIPRQSEPQYAKATVVEEVAPHREMSPKTFVRRQEENTVVVNVKECEEVKRPEDRRVGRRKEKDRVVEVKQVCEFPTGELQPAHAQPRSGFDGSLLGALTDHYVPDLILQGTIAKPNAWESELRRDLDLTSYLSKTTDSTVQAVAIIGDINNWQVRVVGGQSGSGGMSSLVGAMLDTLPAMFRARVPAQLCISFLEGKLREFCVLSKTLADMLMSTDFCDIATLTKSLNIDVNDVPLLLAVATTHTPQVATRYGLSYG</sequence>
<evidence type="ECO:0000313" key="6">
    <source>
        <dbReference type="RefSeq" id="XP_026739757.1"/>
    </source>
</evidence>
<evidence type="ECO:0000256" key="2">
    <source>
        <dbReference type="ARBA" id="ARBA00022490"/>
    </source>
</evidence>
<dbReference type="InterPro" id="IPR028086">
    <property type="entry name" value="FNIP_C_dom"/>
</dbReference>
<dbReference type="KEGG" id="tnl:113502399"/>
<gene>
    <name evidence="6" type="primary">LOC113502399</name>
</gene>
<keyword evidence="5" id="KW-1185">Reference proteome</keyword>
<comment type="subcellular location">
    <subcellularLocation>
        <location evidence="1">Cytoplasm</location>
    </subcellularLocation>
</comment>
<reference evidence="6" key="1">
    <citation type="submission" date="2025-08" db="UniProtKB">
        <authorList>
            <consortium name="RefSeq"/>
        </authorList>
    </citation>
    <scope>IDENTIFICATION</scope>
</reference>
<dbReference type="InterPro" id="IPR028085">
    <property type="entry name" value="FNIP_mid_dom"/>
</dbReference>
<organism evidence="5 6">
    <name type="scientific">Trichoplusia ni</name>
    <name type="common">Cabbage looper</name>
    <dbReference type="NCBI Taxonomy" id="7111"/>
    <lineage>
        <taxon>Eukaryota</taxon>
        <taxon>Metazoa</taxon>
        <taxon>Ecdysozoa</taxon>
        <taxon>Arthropoda</taxon>
        <taxon>Hexapoda</taxon>
        <taxon>Insecta</taxon>
        <taxon>Pterygota</taxon>
        <taxon>Neoptera</taxon>
        <taxon>Endopterygota</taxon>
        <taxon>Lepidoptera</taxon>
        <taxon>Glossata</taxon>
        <taxon>Ditrysia</taxon>
        <taxon>Noctuoidea</taxon>
        <taxon>Noctuidae</taxon>
        <taxon>Plusiinae</taxon>
        <taxon>Trichoplusia</taxon>
    </lineage>
</organism>
<dbReference type="PANTHER" id="PTHR21634">
    <property type="entry name" value="RE13835P"/>
    <property type="match status" value="1"/>
</dbReference>
<dbReference type="RefSeq" id="XP_026739757.1">
    <property type="nucleotide sequence ID" value="XM_026883956.1"/>
</dbReference>
<dbReference type="GO" id="GO:0051087">
    <property type="term" value="F:protein-folding chaperone binding"/>
    <property type="evidence" value="ECO:0007669"/>
    <property type="project" value="TreeGrafter"/>
</dbReference>
<dbReference type="PROSITE" id="PS51836">
    <property type="entry name" value="DENN_FNIP12"/>
    <property type="match status" value="1"/>
</dbReference>
<dbReference type="PANTHER" id="PTHR21634:SF9">
    <property type="entry name" value="RE13835P"/>
    <property type="match status" value="1"/>
</dbReference>